<dbReference type="Gene3D" id="2.40.50.100">
    <property type="match status" value="1"/>
</dbReference>
<dbReference type="InterPro" id="IPR058624">
    <property type="entry name" value="MdtA-like_HH"/>
</dbReference>
<feature type="domain" description="CusB-like beta-barrel" evidence="6">
    <location>
        <begin position="209"/>
        <end position="282"/>
    </location>
</feature>
<dbReference type="SUPFAM" id="SSF111369">
    <property type="entry name" value="HlyD-like secretion proteins"/>
    <property type="match status" value="1"/>
</dbReference>
<dbReference type="OrthoDB" id="9809068at2"/>
<sequence>MKTFIILALLTASAAGGGWWYYQKQQEEQEIRYVTSIVERDTITKHVTATGILNPVINVQVGSQISGNIKELFADFNSDVKAGQVVAQLDPAVYQAVVAQQEGEVANASASLELAKQTAKRKQELFERAASSQADLDSAIAELARAEAQLKIRTANLLKAKVDLDRCTIYSPIDGTVITRDVDVGQTVAASMSAPVLFTIANDLTKMQINAAVAEMDVGTVKESQKVDFTVDAFPFDTFKGQVTQVRNAATTVSNVVTYDVIITVDNSELKLKPGMTADVKIIVAESTDALRVPNAALRYRPPAPPSESKDEKPGEARGPRGPRGGSEAPKQAVPERTVYLLQNNLPVAQSVKIGIEDGIGTEVIEGLTEGAEVITGHTGGPTRSLADQPNPFSGGGMRRRM</sequence>
<evidence type="ECO:0000259" key="4">
    <source>
        <dbReference type="Pfam" id="PF25876"/>
    </source>
</evidence>
<dbReference type="Pfam" id="PF25876">
    <property type="entry name" value="HH_MFP_RND"/>
    <property type="match status" value="1"/>
</dbReference>
<keyword evidence="8" id="KW-1185">Reference proteome</keyword>
<dbReference type="GO" id="GO:1990281">
    <property type="term" value="C:efflux pump complex"/>
    <property type="evidence" value="ECO:0007669"/>
    <property type="project" value="TreeGrafter"/>
</dbReference>
<dbReference type="EMBL" id="VAUV01000002">
    <property type="protein sequence ID" value="TLD72464.1"/>
    <property type="molecule type" value="Genomic_DNA"/>
</dbReference>
<dbReference type="Pfam" id="PF25917">
    <property type="entry name" value="BSH_RND"/>
    <property type="match status" value="1"/>
</dbReference>
<dbReference type="GO" id="GO:0015562">
    <property type="term" value="F:efflux transmembrane transporter activity"/>
    <property type="evidence" value="ECO:0007669"/>
    <property type="project" value="TreeGrafter"/>
</dbReference>
<reference evidence="7 8" key="1">
    <citation type="submission" date="2019-05" db="EMBL/GenBank/DDBJ databases">
        <title>Verrucobacter flavum gen. nov., sp. nov. a new member of the family Verrucomicrobiaceae.</title>
        <authorList>
            <person name="Szuroczki S."/>
            <person name="Abbaszade G."/>
            <person name="Szabo A."/>
            <person name="Felfoldi T."/>
            <person name="Schumann P."/>
            <person name="Boka K."/>
            <person name="Keki Z."/>
            <person name="Toumi M."/>
            <person name="Toth E."/>
        </authorList>
    </citation>
    <scope>NUCLEOTIDE SEQUENCE [LARGE SCALE GENOMIC DNA]</scope>
    <source>
        <strain evidence="7 8">MG-N-17</strain>
    </source>
</reference>
<evidence type="ECO:0000313" key="7">
    <source>
        <dbReference type="EMBL" id="TLD72464.1"/>
    </source>
</evidence>
<feature type="coiled-coil region" evidence="2">
    <location>
        <begin position="98"/>
        <end position="156"/>
    </location>
</feature>
<dbReference type="InterPro" id="IPR058625">
    <property type="entry name" value="MdtA-like_BSH"/>
</dbReference>
<dbReference type="PANTHER" id="PTHR30469">
    <property type="entry name" value="MULTIDRUG RESISTANCE PROTEIN MDTA"/>
    <property type="match status" value="1"/>
</dbReference>
<comment type="similarity">
    <text evidence="1">Belongs to the membrane fusion protein (MFP) (TC 8.A.1) family.</text>
</comment>
<feature type="region of interest" description="Disordered" evidence="3">
    <location>
        <begin position="377"/>
        <end position="402"/>
    </location>
</feature>
<dbReference type="InterPro" id="IPR006143">
    <property type="entry name" value="RND_pump_MFP"/>
</dbReference>
<organism evidence="7 8">
    <name type="scientific">Phragmitibacter flavus</name>
    <dbReference type="NCBI Taxonomy" id="2576071"/>
    <lineage>
        <taxon>Bacteria</taxon>
        <taxon>Pseudomonadati</taxon>
        <taxon>Verrucomicrobiota</taxon>
        <taxon>Verrucomicrobiia</taxon>
        <taxon>Verrucomicrobiales</taxon>
        <taxon>Verrucomicrobiaceae</taxon>
        <taxon>Phragmitibacter</taxon>
    </lineage>
</organism>
<feature type="region of interest" description="Disordered" evidence="3">
    <location>
        <begin position="295"/>
        <end position="333"/>
    </location>
</feature>
<dbReference type="AlphaFoldDB" id="A0A5R8KJH4"/>
<proteinExistence type="inferred from homology"/>
<accession>A0A5R8KJH4</accession>
<dbReference type="NCBIfam" id="TIGR01730">
    <property type="entry name" value="RND_mfp"/>
    <property type="match status" value="1"/>
</dbReference>
<name>A0A5R8KJH4_9BACT</name>
<dbReference type="PANTHER" id="PTHR30469:SF33">
    <property type="entry name" value="SLR1207 PROTEIN"/>
    <property type="match status" value="1"/>
</dbReference>
<evidence type="ECO:0000259" key="6">
    <source>
        <dbReference type="Pfam" id="PF25954"/>
    </source>
</evidence>
<dbReference type="Gene3D" id="6.20.50.140">
    <property type="match status" value="1"/>
</dbReference>
<dbReference type="Gene3D" id="1.10.287.470">
    <property type="entry name" value="Helix hairpin bin"/>
    <property type="match status" value="1"/>
</dbReference>
<dbReference type="Pfam" id="PF25954">
    <property type="entry name" value="Beta-barrel_RND_2"/>
    <property type="match status" value="1"/>
</dbReference>
<feature type="compositionally biased region" description="Basic and acidic residues" evidence="3">
    <location>
        <begin position="308"/>
        <end position="319"/>
    </location>
</feature>
<protein>
    <submittedName>
        <fullName evidence="7">Efflux RND transporter periplasmic adaptor subunit</fullName>
    </submittedName>
</protein>
<evidence type="ECO:0000256" key="2">
    <source>
        <dbReference type="SAM" id="Coils"/>
    </source>
</evidence>
<feature type="domain" description="Multidrug resistance protein MdtA-like alpha-helical hairpin" evidence="4">
    <location>
        <begin position="99"/>
        <end position="165"/>
    </location>
</feature>
<dbReference type="Gene3D" id="2.40.30.170">
    <property type="match status" value="1"/>
</dbReference>
<gene>
    <name evidence="7" type="ORF">FEM03_03675</name>
</gene>
<dbReference type="RefSeq" id="WP_138084818.1">
    <property type="nucleotide sequence ID" value="NZ_VAUV01000002.1"/>
</dbReference>
<evidence type="ECO:0000259" key="5">
    <source>
        <dbReference type="Pfam" id="PF25917"/>
    </source>
</evidence>
<keyword evidence="2" id="KW-0175">Coiled coil</keyword>
<evidence type="ECO:0000256" key="3">
    <source>
        <dbReference type="SAM" id="MobiDB-lite"/>
    </source>
</evidence>
<feature type="domain" description="Multidrug resistance protein MdtA-like barrel-sandwich hybrid" evidence="5">
    <location>
        <begin position="59"/>
        <end position="197"/>
    </location>
</feature>
<dbReference type="InterPro" id="IPR058792">
    <property type="entry name" value="Beta-barrel_RND_2"/>
</dbReference>
<comment type="caution">
    <text evidence="7">The sequence shown here is derived from an EMBL/GenBank/DDBJ whole genome shotgun (WGS) entry which is preliminary data.</text>
</comment>
<evidence type="ECO:0000313" key="8">
    <source>
        <dbReference type="Proteomes" id="UP000306196"/>
    </source>
</evidence>
<evidence type="ECO:0000256" key="1">
    <source>
        <dbReference type="ARBA" id="ARBA00009477"/>
    </source>
</evidence>
<dbReference type="Proteomes" id="UP000306196">
    <property type="component" value="Unassembled WGS sequence"/>
</dbReference>